<dbReference type="EMBL" id="PNBW01000064">
    <property type="protein sequence ID" value="TMO73138.1"/>
    <property type="molecule type" value="Genomic_DNA"/>
</dbReference>
<keyword evidence="4" id="KW-1185">Reference proteome</keyword>
<evidence type="ECO:0000256" key="1">
    <source>
        <dbReference type="SAM" id="Phobius"/>
    </source>
</evidence>
<dbReference type="RefSeq" id="WP_138593123.1">
    <property type="nucleotide sequence ID" value="NZ_PNBW01000064.1"/>
</dbReference>
<keyword evidence="1" id="KW-1133">Transmembrane helix</keyword>
<keyword evidence="1" id="KW-0812">Transmembrane</keyword>
<accession>A0A5S3V393</accession>
<dbReference type="OrthoDB" id="6293223at2"/>
<feature type="transmembrane region" description="Helical" evidence="1">
    <location>
        <begin position="83"/>
        <end position="104"/>
    </location>
</feature>
<comment type="caution">
    <text evidence="2">The sequence shown here is derived from an EMBL/GenBank/DDBJ whole genome shotgun (WGS) entry which is preliminary data.</text>
</comment>
<keyword evidence="1" id="KW-0472">Membrane</keyword>
<reference evidence="2" key="3">
    <citation type="submission" date="2019-09" db="EMBL/GenBank/DDBJ databases">
        <title>Co-occurence of chitin degradation, pigmentation and bioactivity in marine Pseudoalteromonas.</title>
        <authorList>
            <person name="Sonnenschein E.C."/>
            <person name="Bech P.K."/>
        </authorList>
    </citation>
    <scope>NUCLEOTIDE SEQUENCE</scope>
    <source>
        <strain evidence="2">S3790</strain>
        <strain evidence="3">S3895</strain>
    </source>
</reference>
<dbReference type="AlphaFoldDB" id="A0A5S3V393"/>
<feature type="transmembrane region" description="Helical" evidence="1">
    <location>
        <begin position="27"/>
        <end position="45"/>
    </location>
</feature>
<dbReference type="Proteomes" id="UP000307164">
    <property type="component" value="Unassembled WGS sequence"/>
</dbReference>
<name>A0A5S3V393_9GAMM</name>
<feature type="transmembrane region" description="Helical" evidence="1">
    <location>
        <begin position="52"/>
        <end position="71"/>
    </location>
</feature>
<proteinExistence type="predicted"/>
<organism evidence="2 5">
    <name type="scientific">Pseudoalteromonas aurantia</name>
    <dbReference type="NCBI Taxonomy" id="43654"/>
    <lineage>
        <taxon>Bacteria</taxon>
        <taxon>Pseudomonadati</taxon>
        <taxon>Pseudomonadota</taxon>
        <taxon>Gammaproteobacteria</taxon>
        <taxon>Alteromonadales</taxon>
        <taxon>Pseudoalteromonadaceae</taxon>
        <taxon>Pseudoalteromonas</taxon>
    </lineage>
</organism>
<gene>
    <name evidence="2" type="ORF">CWC19_17835</name>
    <name evidence="3" type="ORF">CWC20_13820</name>
</gene>
<evidence type="ECO:0000313" key="2">
    <source>
        <dbReference type="EMBL" id="TMO65070.1"/>
    </source>
</evidence>
<dbReference type="Proteomes" id="UP000307217">
    <property type="component" value="Unassembled WGS sequence"/>
</dbReference>
<reference evidence="4 5" key="1">
    <citation type="submission" date="2018-01" db="EMBL/GenBank/DDBJ databases">
        <authorList>
            <person name="Paulsen S."/>
            <person name="Gram L.K."/>
        </authorList>
    </citation>
    <scope>NUCLEOTIDE SEQUENCE [LARGE SCALE GENOMIC DNA]</scope>
    <source>
        <strain evidence="2 5">S3790</strain>
        <strain evidence="3 4">S3895</strain>
    </source>
</reference>
<evidence type="ECO:0000313" key="5">
    <source>
        <dbReference type="Proteomes" id="UP000307217"/>
    </source>
</evidence>
<evidence type="ECO:0000313" key="3">
    <source>
        <dbReference type="EMBL" id="TMO73138.1"/>
    </source>
</evidence>
<evidence type="ECO:0000313" key="4">
    <source>
        <dbReference type="Proteomes" id="UP000307164"/>
    </source>
</evidence>
<reference evidence="4 5" key="2">
    <citation type="submission" date="2019-06" db="EMBL/GenBank/DDBJ databases">
        <title>Co-occurence of chitin degradation, pigmentation and bioactivity in marine Pseudoalteromonas.</title>
        <authorList>
            <person name="Sonnenschein E.C."/>
            <person name="Bech P.K."/>
        </authorList>
    </citation>
    <scope>NUCLEOTIDE SEQUENCE [LARGE SCALE GENOMIC DNA]</scope>
    <source>
        <strain evidence="5">S3790</strain>
        <strain evidence="4">S3895</strain>
    </source>
</reference>
<dbReference type="EMBL" id="PNBX01000096">
    <property type="protein sequence ID" value="TMO65070.1"/>
    <property type="molecule type" value="Genomic_DNA"/>
</dbReference>
<protein>
    <submittedName>
        <fullName evidence="2">Uncharacterized protein</fullName>
    </submittedName>
</protein>
<sequence>MLYRVTGWAAIALSIVALFPSHQTGALSVIGFYICLFSLLIGAFASHLGHYFYYRTVFLIALMNVFIVNDGTRFMLLIEQNDWVYIGSMYGIFVVVGSICSFLIRREDTPQVNPKRYEASQKKLSP</sequence>